<dbReference type="EMBL" id="VUJX02000001">
    <property type="protein sequence ID" value="KAL0944510.1"/>
    <property type="molecule type" value="Genomic_DNA"/>
</dbReference>
<comment type="caution">
    <text evidence="1">The sequence shown here is derived from an EMBL/GenBank/DDBJ whole genome shotgun (WGS) entry which is preliminary data.</text>
</comment>
<proteinExistence type="predicted"/>
<protein>
    <submittedName>
        <fullName evidence="1">Uncharacterized protein</fullName>
    </submittedName>
</protein>
<evidence type="ECO:0000313" key="2">
    <source>
        <dbReference type="Proteomes" id="UP000805649"/>
    </source>
</evidence>
<accession>A0ACC3ZK78</accession>
<reference evidence="1 2" key="1">
    <citation type="journal article" date="2020" name="Phytopathology">
        <title>Genome Sequence Resources of Colletotrichum truncatum, C. plurivorum, C. musicola, and C. sojae: Four Species Pathogenic to Soybean (Glycine max).</title>
        <authorList>
            <person name="Rogerio F."/>
            <person name="Boufleur T.R."/>
            <person name="Ciampi-Guillardi M."/>
            <person name="Sukno S.A."/>
            <person name="Thon M.R."/>
            <person name="Massola Junior N.S."/>
            <person name="Baroncelli R."/>
        </authorList>
    </citation>
    <scope>NUCLEOTIDE SEQUENCE [LARGE SCALE GENOMIC DNA]</scope>
    <source>
        <strain evidence="1 2">CMES1059</strain>
    </source>
</reference>
<gene>
    <name evidence="1" type="ORF">CTRU02_202397</name>
</gene>
<name>A0ACC3ZK78_COLTU</name>
<dbReference type="Proteomes" id="UP000805649">
    <property type="component" value="Unassembled WGS sequence"/>
</dbReference>
<sequence>MKTATACTSCRISKRKCWQPRRGKSCSQCQRNELDCSLGPSPTPPPPPPSHATGERIPADPTQAEFVSGEVAEALVEAYIQYIHDRPHSIFHVPTLRADVRHKQLHPSTYYALLSYGARLSSDKAIFAMAEPLFERARRHLHVDIEIVCLDNIQACILLAHLAAASLRFSLEVLYLNIGIRMAQMLHLNMPQSEPVVVQEVKRRIWWTLFMADQWCSAGNGLPNQMKGLDHAVDLPMDEAVFHQPAHLLLQSSEQQRPKPGLWAHMITLAEIFGPIQDLNRQIAKHTASVSSSAIDAATEKRVMCLYQALNKWQDDLPPDVRYSLANLCSHRDRGLGGTFVALHQGLNHYGTLLLYQYLDPSRVTNAATAELAQRCKQYANDQSALIRVARDLGQCETLHPGVGHNAAISSSVLLHTLLFGSDGELAEARMGLQSNLETLENLSRYWPSLELTVRRLTVFQEACLQSTTPQPYRFDSWLVKFLLEYHLPLDEKAYETVNHIRIHEVNAVLQERSDVGAKILQGFWGGKA</sequence>
<evidence type="ECO:0000313" key="1">
    <source>
        <dbReference type="EMBL" id="KAL0944510.1"/>
    </source>
</evidence>
<keyword evidence="2" id="KW-1185">Reference proteome</keyword>
<organism evidence="1 2">
    <name type="scientific">Colletotrichum truncatum</name>
    <name type="common">Anthracnose fungus</name>
    <name type="synonym">Colletotrichum capsici</name>
    <dbReference type="NCBI Taxonomy" id="5467"/>
    <lineage>
        <taxon>Eukaryota</taxon>
        <taxon>Fungi</taxon>
        <taxon>Dikarya</taxon>
        <taxon>Ascomycota</taxon>
        <taxon>Pezizomycotina</taxon>
        <taxon>Sordariomycetes</taxon>
        <taxon>Hypocreomycetidae</taxon>
        <taxon>Glomerellales</taxon>
        <taxon>Glomerellaceae</taxon>
        <taxon>Colletotrichum</taxon>
        <taxon>Colletotrichum truncatum species complex</taxon>
    </lineage>
</organism>